<dbReference type="Pfam" id="PF20309">
    <property type="entry name" value="DRHyd-ASK"/>
    <property type="match status" value="1"/>
</dbReference>
<dbReference type="PROSITE" id="PS00107">
    <property type="entry name" value="PROTEIN_KINASE_ATP"/>
    <property type="match status" value="1"/>
</dbReference>
<dbReference type="Gene3D" id="1.10.510.10">
    <property type="entry name" value="Transferase(Phosphotransferase) domain 1"/>
    <property type="match status" value="1"/>
</dbReference>
<keyword evidence="7 14" id="KW-0547">Nucleotide-binding</keyword>
<evidence type="ECO:0000256" key="14">
    <source>
        <dbReference type="PROSITE-ProRule" id="PRU10141"/>
    </source>
</evidence>
<dbReference type="PANTHER" id="PTHR11584">
    <property type="entry name" value="SERINE/THREONINE PROTEIN KINASE"/>
    <property type="match status" value="1"/>
</dbReference>
<reference evidence="18" key="1">
    <citation type="submission" date="2025-08" db="UniProtKB">
        <authorList>
            <consortium name="Ensembl"/>
        </authorList>
    </citation>
    <scope>IDENTIFICATION</scope>
</reference>
<evidence type="ECO:0000313" key="18">
    <source>
        <dbReference type="Ensembl" id="ENSHCOP00000022541.1"/>
    </source>
</evidence>
<evidence type="ECO:0000256" key="1">
    <source>
        <dbReference type="ARBA" id="ARBA00001946"/>
    </source>
</evidence>
<dbReference type="InterPro" id="IPR011009">
    <property type="entry name" value="Kinase-like_dom_sf"/>
</dbReference>
<dbReference type="SMART" id="SM00220">
    <property type="entry name" value="S_TKc"/>
    <property type="match status" value="1"/>
</dbReference>
<comment type="similarity">
    <text evidence="2">Belongs to the protein kinase superfamily. STE Ser/Thr protein kinase family. MAP kinase kinase kinase subfamily.</text>
</comment>
<feature type="compositionally biased region" description="Low complexity" evidence="16">
    <location>
        <begin position="1201"/>
        <end position="1215"/>
    </location>
</feature>
<evidence type="ECO:0000256" key="6">
    <source>
        <dbReference type="ARBA" id="ARBA00022723"/>
    </source>
</evidence>
<feature type="domain" description="Protein kinase" evidence="17">
    <location>
        <begin position="669"/>
        <end position="927"/>
    </location>
</feature>
<evidence type="ECO:0000256" key="15">
    <source>
        <dbReference type="SAM" id="Coils"/>
    </source>
</evidence>
<dbReference type="SUPFAM" id="SSF47769">
    <property type="entry name" value="SAM/Pointed domain"/>
    <property type="match status" value="1"/>
</dbReference>
<dbReference type="PANTHER" id="PTHR11584:SF332">
    <property type="entry name" value="MITOGEN-ACTIVATED PROTEIN KINASE KINASE KINASE 5"/>
    <property type="match status" value="1"/>
</dbReference>
<sequence>MSQEQEGISLPVPCIGACAARGADVGGGEGTGAARGGAAGASGVGLPAAGTFWQDSVIAGGGHGQTSANCAMDGGGLLSAGKSCKSRPVSVAYVLNNEPNQQNNAECMALRCLKDACEAAGSKLETVNFGKLDFGETTVLDIFYNADIAVVEMTDAFRQPSLFYHLGVRESFSMANNIILYCDTNSESVQSLQQTCSANYTFIPYMVTPHNKVYCCEGSLMKGLTELMQPNFEMLLGPICMPLLDRFIQLLKVSQASSHHYFRETILSEIRKARELHTGEELAAELGRIQQRLDNVECLSVDIVINLLLTYRDIQDYESVVKLVETLGKLPTFDLVAHPHVKFHYAFALNRRNQPGDRQKALDIMLPLVEAKEQVASDIYCLIGRIYKDMFLESHFADTQSRDSGTHWFKMGFESEPTLHSGINYAVLLLAAGHQFETSFELRKVGVKLSSLLGKKGSLDKLQSYWDVGFFLGASILACDNTRVIQASEKLFKLKAPIWYLRSLVETILIYQHFKKPCVEQPAPKLEVMDFWMDFLVEATKKDVSSVRFPVLILEPTKVYQPSYLSINKDVDDNTVSIWHVTHDDKGIHEWNFSATSVRGVSISKFDERSAFLYVLHNAEDFQIYFCTEMHCKRFCDLVNSITEEAWRGPDEGDCDTDALEYDYEYDEHGERVILGKGTFGVVYAGRDLSNQVRLAIKEIPERDSRYSQPLHEEIALHKHLKHKNIVQYLGSISENGFIKIFMEQVPGGSLSALLRSKWGPLKNNEPTIGFYTRQILEGLKYLHDNQIAHRDIKGDNVLINTYSGVLKISDFGTSKRLAGINPCTETFTGTLQYMAPEIIDKGPRGYGKPADIWSLGCTIIEMATGKPPFYELGEPQAAMFKVGMFKIHPEIPESMSPEAKAFIVRCFEPDPDRRATAFDLLTDEFLTVTSRKKRSKSTLSPGTEYLRSISLPVPVVVEDTSSSSEYGSVSPDNDLHTNPFIFKPSVKCYSERDVKGPRSLFLSIPVENFEDHSAPPSPEEKDSGFFMLKKDSERRATLHHILTEDLDKVVANLTEALTQGSEEMKMKPQHISTLVVSLADFVRMADRKIIARTLSQLKLELDFDSTAISQLQVVLFGFQDAVNKVLRNHNIKPHWMFALDNIIRKAVQTAITILVPELRPHFSLASESDAPDQEDADGEDTERNSPQQRRPPAISSQDETVVTSGVSTLSSTVSHESRNGQHSVSMELGRMKLETNRLLEQLLEKEREYQAILQQVLEEREQEIRLLRLRSHTTGRHVLSIHPTELSSWLRLYGADQDSIDAILSEEYTLNDILHDVTREDLKSLRLRGGILCKLWKAITDHRHQPT</sequence>
<evidence type="ECO:0000256" key="3">
    <source>
        <dbReference type="ARBA" id="ARBA00012406"/>
    </source>
</evidence>
<evidence type="ECO:0000256" key="8">
    <source>
        <dbReference type="ARBA" id="ARBA00022777"/>
    </source>
</evidence>
<dbReference type="Pfam" id="PF00069">
    <property type="entry name" value="Pkinase"/>
    <property type="match status" value="1"/>
</dbReference>
<evidence type="ECO:0000256" key="10">
    <source>
        <dbReference type="ARBA" id="ARBA00022842"/>
    </source>
</evidence>
<dbReference type="EC" id="2.7.11.25" evidence="3"/>
<keyword evidence="19" id="KW-1185">Reference proteome</keyword>
<feature type="compositionally biased region" description="Polar residues" evidence="16">
    <location>
        <begin position="1185"/>
        <end position="1200"/>
    </location>
</feature>
<evidence type="ECO:0000256" key="12">
    <source>
        <dbReference type="ARBA" id="ARBA00047559"/>
    </source>
</evidence>
<reference evidence="18" key="2">
    <citation type="submission" date="2025-09" db="UniProtKB">
        <authorList>
            <consortium name="Ensembl"/>
        </authorList>
    </citation>
    <scope>IDENTIFICATION</scope>
</reference>
<dbReference type="InterPro" id="IPR000719">
    <property type="entry name" value="Prot_kinase_dom"/>
</dbReference>
<dbReference type="GO" id="GO:0033554">
    <property type="term" value="P:cellular response to stress"/>
    <property type="evidence" value="ECO:0007669"/>
    <property type="project" value="TreeGrafter"/>
</dbReference>
<dbReference type="Gene3D" id="3.30.200.20">
    <property type="entry name" value="Phosphorylase Kinase, domain 1"/>
    <property type="match status" value="1"/>
</dbReference>
<evidence type="ECO:0000259" key="17">
    <source>
        <dbReference type="PROSITE" id="PS50011"/>
    </source>
</evidence>
<evidence type="ECO:0000256" key="4">
    <source>
        <dbReference type="ARBA" id="ARBA00022527"/>
    </source>
</evidence>
<name>A0A3Q3DWR3_HIPCM</name>
<evidence type="ECO:0000313" key="19">
    <source>
        <dbReference type="Proteomes" id="UP000264820"/>
    </source>
</evidence>
<proteinExistence type="inferred from homology"/>
<dbReference type="GO" id="GO:0046872">
    <property type="term" value="F:metal ion binding"/>
    <property type="evidence" value="ECO:0007669"/>
    <property type="project" value="UniProtKB-KW"/>
</dbReference>
<dbReference type="GO" id="GO:0004709">
    <property type="term" value="F:MAP kinase kinase kinase activity"/>
    <property type="evidence" value="ECO:0007669"/>
    <property type="project" value="UniProtKB-EC"/>
</dbReference>
<keyword evidence="9 14" id="KW-0067">ATP-binding</keyword>
<dbReference type="InterPro" id="IPR043969">
    <property type="entry name" value="MAP3K_PH"/>
</dbReference>
<dbReference type="InterPro" id="IPR046873">
    <property type="entry name" value="HisK-N-like"/>
</dbReference>
<evidence type="ECO:0000256" key="11">
    <source>
        <dbReference type="ARBA" id="ARBA00023054"/>
    </source>
</evidence>
<dbReference type="InterPro" id="IPR013761">
    <property type="entry name" value="SAM/pointed_sf"/>
</dbReference>
<evidence type="ECO:0000256" key="13">
    <source>
        <dbReference type="ARBA" id="ARBA00048329"/>
    </source>
</evidence>
<dbReference type="Pfam" id="PF20302">
    <property type="entry name" value="HisK-N-like"/>
    <property type="match status" value="1"/>
</dbReference>
<comment type="catalytic activity">
    <reaction evidence="12">
        <text>L-threonyl-[protein] + ATP = O-phospho-L-threonyl-[protein] + ADP + H(+)</text>
        <dbReference type="Rhea" id="RHEA:46608"/>
        <dbReference type="Rhea" id="RHEA-COMP:11060"/>
        <dbReference type="Rhea" id="RHEA-COMP:11605"/>
        <dbReference type="ChEBI" id="CHEBI:15378"/>
        <dbReference type="ChEBI" id="CHEBI:30013"/>
        <dbReference type="ChEBI" id="CHEBI:30616"/>
        <dbReference type="ChEBI" id="CHEBI:61977"/>
        <dbReference type="ChEBI" id="CHEBI:456216"/>
        <dbReference type="EC" id="2.7.11.25"/>
    </reaction>
</comment>
<dbReference type="Pfam" id="PF13281">
    <property type="entry name" value="MAP3K_TRAF_bd"/>
    <property type="match status" value="1"/>
</dbReference>
<evidence type="ECO:0000256" key="9">
    <source>
        <dbReference type="ARBA" id="ARBA00022840"/>
    </source>
</evidence>
<feature type="coiled-coil region" evidence="15">
    <location>
        <begin position="1229"/>
        <end position="1263"/>
    </location>
</feature>
<protein>
    <recommendedName>
        <fullName evidence="3">mitogen-activated protein kinase kinase kinase</fullName>
        <ecNumber evidence="3">2.7.11.25</ecNumber>
    </recommendedName>
</protein>
<evidence type="ECO:0000256" key="2">
    <source>
        <dbReference type="ARBA" id="ARBA00006529"/>
    </source>
</evidence>
<evidence type="ECO:0000256" key="16">
    <source>
        <dbReference type="SAM" id="MobiDB-lite"/>
    </source>
</evidence>
<accession>A0A3Q3DWR3</accession>
<dbReference type="InterPro" id="IPR008271">
    <property type="entry name" value="Ser/Thr_kinase_AS"/>
</dbReference>
<dbReference type="FunFam" id="3.30.200.20:FF:000067">
    <property type="entry name" value="Mitogen-activated protein kinase kinase kinase 5"/>
    <property type="match status" value="1"/>
</dbReference>
<dbReference type="InterPro" id="IPR017441">
    <property type="entry name" value="Protein_kinase_ATP_BS"/>
</dbReference>
<feature type="binding site" evidence="14">
    <location>
        <position position="698"/>
    </location>
    <ligand>
        <name>ATP</name>
        <dbReference type="ChEBI" id="CHEBI:30616"/>
    </ligand>
</feature>
<comment type="catalytic activity">
    <reaction evidence="13">
        <text>L-seryl-[protein] + ATP = O-phospho-L-seryl-[protein] + ADP + H(+)</text>
        <dbReference type="Rhea" id="RHEA:17989"/>
        <dbReference type="Rhea" id="RHEA-COMP:9863"/>
        <dbReference type="Rhea" id="RHEA-COMP:11604"/>
        <dbReference type="ChEBI" id="CHEBI:15378"/>
        <dbReference type="ChEBI" id="CHEBI:29999"/>
        <dbReference type="ChEBI" id="CHEBI:30616"/>
        <dbReference type="ChEBI" id="CHEBI:83421"/>
        <dbReference type="ChEBI" id="CHEBI:456216"/>
        <dbReference type="EC" id="2.7.11.25"/>
    </reaction>
</comment>
<dbReference type="GeneTree" id="ENSGT00940000159155"/>
<keyword evidence="8" id="KW-0418">Kinase</keyword>
<dbReference type="CDD" id="cd06624">
    <property type="entry name" value="STKc_ASK"/>
    <property type="match status" value="1"/>
</dbReference>
<dbReference type="InterPro" id="IPR046872">
    <property type="entry name" value="DRHyd-ASK"/>
</dbReference>
<keyword evidence="5" id="KW-0808">Transferase</keyword>
<dbReference type="FunFam" id="1.10.510.10:FF:000054">
    <property type="entry name" value="Mitogen-activated protein kinase kinase kinase 5"/>
    <property type="match status" value="1"/>
</dbReference>
<dbReference type="InterPro" id="IPR025136">
    <property type="entry name" value="MAP3K_TRAF-bd"/>
</dbReference>
<dbReference type="PROSITE" id="PS00108">
    <property type="entry name" value="PROTEIN_KINASE_ST"/>
    <property type="match status" value="1"/>
</dbReference>
<dbReference type="PROSITE" id="PS50011">
    <property type="entry name" value="PROTEIN_KINASE_DOM"/>
    <property type="match status" value="1"/>
</dbReference>
<evidence type="ECO:0000256" key="7">
    <source>
        <dbReference type="ARBA" id="ARBA00022741"/>
    </source>
</evidence>
<dbReference type="OMA" id="CLAHSKN"/>
<keyword evidence="4" id="KW-0723">Serine/threonine-protein kinase</keyword>
<feature type="compositionally biased region" description="Acidic residues" evidence="16">
    <location>
        <begin position="1170"/>
        <end position="1181"/>
    </location>
</feature>
<dbReference type="Pfam" id="PF19039">
    <property type="entry name" value="ASK_PH"/>
    <property type="match status" value="1"/>
</dbReference>
<feature type="region of interest" description="Disordered" evidence="16">
    <location>
        <begin position="1165"/>
        <end position="1227"/>
    </location>
</feature>
<dbReference type="Ensembl" id="ENSHCOT00000000811.1">
    <property type="protein sequence ID" value="ENSHCOP00000022541.1"/>
    <property type="gene ID" value="ENSHCOG00000010382.1"/>
</dbReference>
<keyword evidence="6" id="KW-0479">Metal-binding</keyword>
<dbReference type="STRING" id="109280.ENSHCOP00000022541"/>
<dbReference type="Proteomes" id="UP000264820">
    <property type="component" value="Unplaced"/>
</dbReference>
<dbReference type="GO" id="GO:0005524">
    <property type="term" value="F:ATP binding"/>
    <property type="evidence" value="ECO:0007669"/>
    <property type="project" value="UniProtKB-UniRule"/>
</dbReference>
<dbReference type="SUPFAM" id="SSF56112">
    <property type="entry name" value="Protein kinase-like (PK-like)"/>
    <property type="match status" value="1"/>
</dbReference>
<organism evidence="18 19">
    <name type="scientific">Hippocampus comes</name>
    <name type="common">Tiger tail seahorse</name>
    <dbReference type="NCBI Taxonomy" id="109280"/>
    <lineage>
        <taxon>Eukaryota</taxon>
        <taxon>Metazoa</taxon>
        <taxon>Chordata</taxon>
        <taxon>Craniata</taxon>
        <taxon>Vertebrata</taxon>
        <taxon>Euteleostomi</taxon>
        <taxon>Actinopterygii</taxon>
        <taxon>Neopterygii</taxon>
        <taxon>Teleostei</taxon>
        <taxon>Neoteleostei</taxon>
        <taxon>Acanthomorphata</taxon>
        <taxon>Syngnathiaria</taxon>
        <taxon>Syngnathiformes</taxon>
        <taxon>Syngnathoidei</taxon>
        <taxon>Syngnathidae</taxon>
        <taxon>Hippocampus</taxon>
    </lineage>
</organism>
<evidence type="ECO:0000256" key="5">
    <source>
        <dbReference type="ARBA" id="ARBA00022679"/>
    </source>
</evidence>
<comment type="cofactor">
    <cofactor evidence="1">
        <name>Mg(2+)</name>
        <dbReference type="ChEBI" id="CHEBI:18420"/>
    </cofactor>
</comment>
<keyword evidence="11 15" id="KW-0175">Coiled coil</keyword>
<dbReference type="GO" id="GO:0042742">
    <property type="term" value="P:defense response to bacterium"/>
    <property type="evidence" value="ECO:0007669"/>
    <property type="project" value="Ensembl"/>
</dbReference>
<keyword evidence="10" id="KW-0460">Magnesium</keyword>